<name>A0A5Q4BSM3_9PEZI</name>
<sequence length="138" mass="15288">PLHCPALDLRHITSSPRARFRLVSALCVAGSVEMYGWYTFGPRILGWEEGRKGGEDVQGGLRTFKGVEKRARHVVVIYSSILLAVSAQSCSSVETRLRGTPRSAICVLGFRSKLCLLPSHYPLLFLRSIVIGSRYRGL</sequence>
<evidence type="ECO:0000313" key="1">
    <source>
        <dbReference type="EMBL" id="TQN69599.1"/>
    </source>
</evidence>
<dbReference type="EMBL" id="PUHP01000498">
    <property type="protein sequence ID" value="TQN69599.1"/>
    <property type="molecule type" value="Genomic_DNA"/>
</dbReference>
<gene>
    <name evidence="1" type="ORF">CSHISOI_05873</name>
</gene>
<reference evidence="1 2" key="1">
    <citation type="journal article" date="2019" name="Sci. Rep.">
        <title>Colletotrichum shisoi sp. nov., an anthracnose pathogen of Perilla frutescens in Japan: molecular phylogenetic, morphological and genomic evidence.</title>
        <authorList>
            <person name="Gan P."/>
            <person name="Tsushima A."/>
            <person name="Hiroyama R."/>
            <person name="Narusaka M."/>
            <person name="Takano Y."/>
            <person name="Narusaka Y."/>
            <person name="Kawaradani M."/>
            <person name="Damm U."/>
            <person name="Shirasu K."/>
        </authorList>
    </citation>
    <scope>NUCLEOTIDE SEQUENCE [LARGE SCALE GENOMIC DNA]</scope>
    <source>
        <strain evidence="1 2">PG-2018a</strain>
    </source>
</reference>
<dbReference type="AlphaFoldDB" id="A0A5Q4BSM3"/>
<dbReference type="Proteomes" id="UP000326340">
    <property type="component" value="Unassembled WGS sequence"/>
</dbReference>
<protein>
    <submittedName>
        <fullName evidence="1">Uncharacterized protein</fullName>
    </submittedName>
</protein>
<proteinExistence type="predicted"/>
<dbReference type="OrthoDB" id="4804717at2759"/>
<comment type="caution">
    <text evidence="1">The sequence shown here is derived from an EMBL/GenBank/DDBJ whole genome shotgun (WGS) entry which is preliminary data.</text>
</comment>
<accession>A0A5Q4BSM3</accession>
<feature type="non-terminal residue" evidence="1">
    <location>
        <position position="1"/>
    </location>
</feature>
<keyword evidence="2" id="KW-1185">Reference proteome</keyword>
<evidence type="ECO:0000313" key="2">
    <source>
        <dbReference type="Proteomes" id="UP000326340"/>
    </source>
</evidence>
<organism evidence="1 2">
    <name type="scientific">Colletotrichum shisoi</name>
    <dbReference type="NCBI Taxonomy" id="2078593"/>
    <lineage>
        <taxon>Eukaryota</taxon>
        <taxon>Fungi</taxon>
        <taxon>Dikarya</taxon>
        <taxon>Ascomycota</taxon>
        <taxon>Pezizomycotina</taxon>
        <taxon>Sordariomycetes</taxon>
        <taxon>Hypocreomycetidae</taxon>
        <taxon>Glomerellales</taxon>
        <taxon>Glomerellaceae</taxon>
        <taxon>Colletotrichum</taxon>
        <taxon>Colletotrichum destructivum species complex</taxon>
    </lineage>
</organism>